<name>A0ABD0UDE4_DENTH</name>
<protein>
    <submittedName>
        <fullName evidence="1">Uncharacterized protein</fullName>
    </submittedName>
</protein>
<sequence length="204" mass="22963">MEIIESSLRGKLKVLFQALLCYDSGKRQRAKHCATLSDKLNFSQKFLLSGTSTSIYLLFQELPDPLQLLSRNFSQKFLLSGTSTSIYLLFKELPDPLQLLSRFLPIYRPAVLNLSAGYSAVQPAGRTQFAVQKDFSKILQSSFFDIDPEVDHTVNEYIARILDIVALAVEDQLGTVEWRLATDPKLGQILSYQSKHAGRQIAAF</sequence>
<dbReference type="EMBL" id="JANQDX010000017">
    <property type="protein sequence ID" value="KAL0908392.1"/>
    <property type="molecule type" value="Genomic_DNA"/>
</dbReference>
<accession>A0ABD0UDE4</accession>
<organism evidence="1 2">
    <name type="scientific">Dendrobium thyrsiflorum</name>
    <name type="common">Pinecone-like raceme dendrobium</name>
    <name type="synonym">Orchid</name>
    <dbReference type="NCBI Taxonomy" id="117978"/>
    <lineage>
        <taxon>Eukaryota</taxon>
        <taxon>Viridiplantae</taxon>
        <taxon>Streptophyta</taxon>
        <taxon>Embryophyta</taxon>
        <taxon>Tracheophyta</taxon>
        <taxon>Spermatophyta</taxon>
        <taxon>Magnoliopsida</taxon>
        <taxon>Liliopsida</taxon>
        <taxon>Asparagales</taxon>
        <taxon>Orchidaceae</taxon>
        <taxon>Epidendroideae</taxon>
        <taxon>Malaxideae</taxon>
        <taxon>Dendrobiinae</taxon>
        <taxon>Dendrobium</taxon>
    </lineage>
</organism>
<proteinExistence type="predicted"/>
<keyword evidence="2" id="KW-1185">Reference proteome</keyword>
<dbReference type="AlphaFoldDB" id="A0ABD0UDE4"/>
<dbReference type="Proteomes" id="UP001552299">
    <property type="component" value="Unassembled WGS sequence"/>
</dbReference>
<evidence type="ECO:0000313" key="1">
    <source>
        <dbReference type="EMBL" id="KAL0908392.1"/>
    </source>
</evidence>
<reference evidence="1 2" key="1">
    <citation type="journal article" date="2024" name="Plant Biotechnol. J.">
        <title>Dendrobium thyrsiflorum genome and its molecular insights into genes involved in important horticultural traits.</title>
        <authorList>
            <person name="Chen B."/>
            <person name="Wang J.Y."/>
            <person name="Zheng P.J."/>
            <person name="Li K.L."/>
            <person name="Liang Y.M."/>
            <person name="Chen X.F."/>
            <person name="Zhang C."/>
            <person name="Zhao X."/>
            <person name="He X."/>
            <person name="Zhang G.Q."/>
            <person name="Liu Z.J."/>
            <person name="Xu Q."/>
        </authorList>
    </citation>
    <scope>NUCLEOTIDE SEQUENCE [LARGE SCALE GENOMIC DNA]</scope>
    <source>
        <strain evidence="1">GZMU011</strain>
    </source>
</reference>
<evidence type="ECO:0000313" key="2">
    <source>
        <dbReference type="Proteomes" id="UP001552299"/>
    </source>
</evidence>
<gene>
    <name evidence="1" type="ORF">M5K25_022885</name>
</gene>
<comment type="caution">
    <text evidence="1">The sequence shown here is derived from an EMBL/GenBank/DDBJ whole genome shotgun (WGS) entry which is preliminary data.</text>
</comment>